<dbReference type="PANTHER" id="PTHR43775:SF7">
    <property type="entry name" value="FATTY ACID SYNTHASE"/>
    <property type="match status" value="1"/>
</dbReference>
<gene>
    <name evidence="15" type="ORF">ONB1V03_LOCUS11036</name>
</gene>
<organism evidence="15">
    <name type="scientific">Oppiella nova</name>
    <dbReference type="NCBI Taxonomy" id="334625"/>
    <lineage>
        <taxon>Eukaryota</taxon>
        <taxon>Metazoa</taxon>
        <taxon>Ecdysozoa</taxon>
        <taxon>Arthropoda</taxon>
        <taxon>Chelicerata</taxon>
        <taxon>Arachnida</taxon>
        <taxon>Acari</taxon>
        <taxon>Acariformes</taxon>
        <taxon>Sarcoptiformes</taxon>
        <taxon>Oribatida</taxon>
        <taxon>Brachypylina</taxon>
        <taxon>Oppioidea</taxon>
        <taxon>Oppiidae</taxon>
        <taxon>Oppiella</taxon>
    </lineage>
</organism>
<feature type="domain" description="Ketosynthase family 3 (KS3)" evidence="14">
    <location>
        <begin position="1"/>
        <end position="378"/>
    </location>
</feature>
<dbReference type="Gene3D" id="3.40.366.10">
    <property type="entry name" value="Malonyl-Coenzyme A Acyl Carrier Protein, domain 2"/>
    <property type="match status" value="1"/>
</dbReference>
<evidence type="ECO:0000259" key="14">
    <source>
        <dbReference type="PROSITE" id="PS52004"/>
    </source>
</evidence>
<dbReference type="InterPro" id="IPR016039">
    <property type="entry name" value="Thiolase-like"/>
</dbReference>
<evidence type="ECO:0000256" key="6">
    <source>
        <dbReference type="ARBA" id="ARBA00022832"/>
    </source>
</evidence>
<evidence type="ECO:0000256" key="7">
    <source>
        <dbReference type="ARBA" id="ARBA00022857"/>
    </source>
</evidence>
<dbReference type="GO" id="GO:0016491">
    <property type="term" value="F:oxidoreductase activity"/>
    <property type="evidence" value="ECO:0007669"/>
    <property type="project" value="UniProtKB-KW"/>
</dbReference>
<keyword evidence="4" id="KW-0444">Lipid biosynthesis</keyword>
<keyword evidence="11" id="KW-0275">Fatty acid biosynthesis</keyword>
<keyword evidence="3" id="KW-0596">Phosphopantetheine</keyword>
<keyword evidence="5" id="KW-0378">Hydrolase</keyword>
<comment type="catalytic activity">
    <reaction evidence="13">
        <text>acetyl-CoA + n malonyl-CoA + 2n NADPH + 2n H(+) = a long-chain fatty acid + (n+1) CoA + n CO2 + 2n NADP(+).</text>
        <dbReference type="EC" id="2.3.1.85"/>
    </reaction>
</comment>
<evidence type="ECO:0000256" key="11">
    <source>
        <dbReference type="ARBA" id="ARBA00023160"/>
    </source>
</evidence>
<protein>
    <recommendedName>
        <fullName evidence="2">Fatty acid synthase</fullName>
        <ecNumber evidence="1">2.3.1.85</ecNumber>
    </recommendedName>
</protein>
<dbReference type="InterPro" id="IPR014031">
    <property type="entry name" value="Ketoacyl_synth_C"/>
</dbReference>
<dbReference type="EMBL" id="CAJPVJ010007910">
    <property type="protein sequence ID" value="CAG2171576.1"/>
    <property type="molecule type" value="Genomic_DNA"/>
</dbReference>
<dbReference type="InterPro" id="IPR016035">
    <property type="entry name" value="Acyl_Trfase/lysoPLipase"/>
</dbReference>
<sequence length="466" mass="51694">MGKIMDFNKFDSAFFGLNEQSSNLVNPQSRMLLEVTYQAIADAGYNPQTLRGSKTGVYVGVMTYAMTDGYPEEAQPDLISCMTTEFKHMSYMKSFYSSTISFVFDFKGPSMAVDTACSGSGTAFCLAMNDLRLGHIDNAIVCGTHMTFEPILLQLSQELGVCSARGVSAPLDEGTDGYVKGEAVCGVFLQRRECARRVYASVRSARMNIDGHKTLGMFLPLSESQEELMVDTYKEINVDPLKLTYFEAHSTGTKLGDPLELKAIYNAYCKRPGRKEPLPLGVLKSNMGHAESGSGTASIIKVLISYENECIPPNLNMTKMKDECAVYCPPLMPVLKPYPYEPGSLIVKKISEENNEMKYEYKKQMGVMKDKTLRPLWLLFPGLGGQWPAMAKALMPIKIFSDKVEECHQILKDFDIDLKKLLLTEDKSLMSTMTAKFCSTTALEIALIEVMKAIDITPDGIIGHSF</sequence>
<dbReference type="InterPro" id="IPR001227">
    <property type="entry name" value="Ac_transferase_dom_sf"/>
</dbReference>
<name>A0A7R9M6U7_9ACAR</name>
<keyword evidence="16" id="KW-1185">Reference proteome</keyword>
<dbReference type="EC" id="2.3.1.85" evidence="1"/>
<dbReference type="InterPro" id="IPR020841">
    <property type="entry name" value="PKS_Beta-ketoAc_synthase_dom"/>
</dbReference>
<dbReference type="Pfam" id="PF02801">
    <property type="entry name" value="Ketoacyl-synt_C"/>
    <property type="match status" value="1"/>
</dbReference>
<reference evidence="15" key="1">
    <citation type="submission" date="2020-11" db="EMBL/GenBank/DDBJ databases">
        <authorList>
            <person name="Tran Van P."/>
        </authorList>
    </citation>
    <scope>NUCLEOTIDE SEQUENCE</scope>
</reference>
<evidence type="ECO:0000313" key="15">
    <source>
        <dbReference type="EMBL" id="CAD7654389.1"/>
    </source>
</evidence>
<evidence type="ECO:0000256" key="2">
    <source>
        <dbReference type="ARBA" id="ARBA00018769"/>
    </source>
</evidence>
<keyword evidence="9" id="KW-0520">NAD</keyword>
<evidence type="ECO:0000256" key="9">
    <source>
        <dbReference type="ARBA" id="ARBA00023027"/>
    </source>
</evidence>
<dbReference type="Gene3D" id="3.40.47.10">
    <property type="match status" value="1"/>
</dbReference>
<dbReference type="PROSITE" id="PS52004">
    <property type="entry name" value="KS3_2"/>
    <property type="match status" value="1"/>
</dbReference>
<dbReference type="AlphaFoldDB" id="A0A7R9M6U7"/>
<dbReference type="InterPro" id="IPR050091">
    <property type="entry name" value="PKS_NRPS_Biosynth_Enz"/>
</dbReference>
<feature type="non-terminal residue" evidence="15">
    <location>
        <position position="466"/>
    </location>
</feature>
<dbReference type="SMART" id="SM00825">
    <property type="entry name" value="PKS_KS"/>
    <property type="match status" value="1"/>
</dbReference>
<dbReference type="CDD" id="cd00833">
    <property type="entry name" value="PKS"/>
    <property type="match status" value="1"/>
</dbReference>
<dbReference type="SUPFAM" id="SSF53901">
    <property type="entry name" value="Thiolase-like"/>
    <property type="match status" value="1"/>
</dbReference>
<evidence type="ECO:0000256" key="12">
    <source>
        <dbReference type="ARBA" id="ARBA00023268"/>
    </source>
</evidence>
<dbReference type="OrthoDB" id="10065950at2759"/>
<evidence type="ECO:0000256" key="10">
    <source>
        <dbReference type="ARBA" id="ARBA00023098"/>
    </source>
</evidence>
<dbReference type="GO" id="GO:0006633">
    <property type="term" value="P:fatty acid biosynthetic process"/>
    <property type="evidence" value="ECO:0007669"/>
    <property type="project" value="UniProtKB-KW"/>
</dbReference>
<dbReference type="InterPro" id="IPR014043">
    <property type="entry name" value="Acyl_transferase_dom"/>
</dbReference>
<dbReference type="GO" id="GO:0004312">
    <property type="term" value="F:fatty acid synthase activity"/>
    <property type="evidence" value="ECO:0007669"/>
    <property type="project" value="UniProtKB-EC"/>
</dbReference>
<dbReference type="PANTHER" id="PTHR43775">
    <property type="entry name" value="FATTY ACID SYNTHASE"/>
    <property type="match status" value="1"/>
</dbReference>
<evidence type="ECO:0000256" key="13">
    <source>
        <dbReference type="ARBA" id="ARBA00044883"/>
    </source>
</evidence>
<proteinExistence type="predicted"/>
<dbReference type="InterPro" id="IPR014030">
    <property type="entry name" value="Ketoacyl_synth_N"/>
</dbReference>
<keyword evidence="6" id="KW-0276">Fatty acid metabolism</keyword>
<evidence type="ECO:0000256" key="5">
    <source>
        <dbReference type="ARBA" id="ARBA00022801"/>
    </source>
</evidence>
<evidence type="ECO:0000256" key="3">
    <source>
        <dbReference type="ARBA" id="ARBA00022450"/>
    </source>
</evidence>
<dbReference type="Pfam" id="PF00109">
    <property type="entry name" value="ketoacyl-synt"/>
    <property type="match status" value="1"/>
</dbReference>
<evidence type="ECO:0000313" key="16">
    <source>
        <dbReference type="Proteomes" id="UP000728032"/>
    </source>
</evidence>
<dbReference type="Proteomes" id="UP000728032">
    <property type="component" value="Unassembled WGS sequence"/>
</dbReference>
<dbReference type="EMBL" id="OC922735">
    <property type="protein sequence ID" value="CAD7654389.1"/>
    <property type="molecule type" value="Genomic_DNA"/>
</dbReference>
<evidence type="ECO:0000256" key="4">
    <source>
        <dbReference type="ARBA" id="ARBA00022516"/>
    </source>
</evidence>
<dbReference type="SUPFAM" id="SSF52151">
    <property type="entry name" value="FabD/lysophospholipase-like"/>
    <property type="match status" value="1"/>
</dbReference>
<accession>A0A7R9M6U7</accession>
<keyword evidence="10" id="KW-0443">Lipid metabolism</keyword>
<dbReference type="Pfam" id="PF00698">
    <property type="entry name" value="Acyl_transf_1"/>
    <property type="match status" value="1"/>
</dbReference>
<keyword evidence="7" id="KW-0521">NADP</keyword>
<evidence type="ECO:0000256" key="8">
    <source>
        <dbReference type="ARBA" id="ARBA00023002"/>
    </source>
</evidence>
<dbReference type="GO" id="GO:0016787">
    <property type="term" value="F:hydrolase activity"/>
    <property type="evidence" value="ECO:0007669"/>
    <property type="project" value="UniProtKB-KW"/>
</dbReference>
<evidence type="ECO:0000256" key="1">
    <source>
        <dbReference type="ARBA" id="ARBA00012873"/>
    </source>
</evidence>
<keyword evidence="8" id="KW-0560">Oxidoreductase</keyword>
<keyword evidence="12" id="KW-0511">Multifunctional enzyme</keyword>